<dbReference type="Gene3D" id="1.20.150.30">
    <property type="entry name" value="Zincin-like metallopeptidase, N-terminal domain"/>
    <property type="match status" value="1"/>
</dbReference>
<proteinExistence type="predicted"/>
<dbReference type="NCBIfam" id="TIGR03624">
    <property type="entry name" value="putative hydrolase"/>
    <property type="match status" value="1"/>
</dbReference>
<evidence type="ECO:0000313" key="3">
    <source>
        <dbReference type="Proteomes" id="UP001597453"/>
    </source>
</evidence>
<evidence type="ECO:0000256" key="1">
    <source>
        <dbReference type="SAM" id="MobiDB-lite"/>
    </source>
</evidence>
<feature type="compositionally biased region" description="Low complexity" evidence="1">
    <location>
        <begin position="449"/>
        <end position="461"/>
    </location>
</feature>
<keyword evidence="2" id="KW-0482">Metalloprotease</keyword>
<dbReference type="PANTHER" id="PTHR39420:SF2">
    <property type="entry name" value="HYDROLASE"/>
    <property type="match status" value="1"/>
</dbReference>
<dbReference type="RefSeq" id="WP_066057783.1">
    <property type="nucleotide sequence ID" value="NZ_JBHUNF010000001.1"/>
</dbReference>
<dbReference type="Proteomes" id="UP001597453">
    <property type="component" value="Unassembled WGS sequence"/>
</dbReference>
<gene>
    <name evidence="2" type="ORF">ACFSUQ_02475</name>
</gene>
<keyword evidence="3" id="KW-1185">Reference proteome</keyword>
<name>A0ABW5RHB4_9MICO</name>
<protein>
    <submittedName>
        <fullName evidence="2">Zinc-dependent metalloprotease</fullName>
    </submittedName>
</protein>
<sequence length="473" mass="51429">MAERNNADNDNSPEDELRRLIEQMLRGGGTGGTINPDQLAGVAGLPGDAAALAKMLQQLQQSLMAPSDEFNWEIVRDSGRSAATPNEEIPQELADEYARAFTLAEMWLGEVTGETLNSVGVTPTTITRYEWLNQSLDGWAEVSEPVATSISNALMTMLTENVPEEFRMAIGQQGQMLRSVGHSMFAMQLGQVLGQLAKEVLSGGDIGMPVLPPGKASLVPQNLDTWSKDLENDRNEVLLFFAVRELAYAQLFEHARWLRLHLVSSITEFARGINIDVDQVEGLVREIDMNSPEDLKSVLKSGKLIPPRTPEQELALARLETVLALIEGWVDVVTEAATFRLPNAGALAEMVRRRRATGSPAEHAFGSLVGLEIRPRRQRDAANMWRLVSDKLGNAARDQLWEHRDAVPTSDDIDDPFALLERLSGGGSDAKDELDSDLERLLGDPSSFGDAPAGGDTAPGDSTGRDGSTPPTA</sequence>
<feature type="region of interest" description="Disordered" evidence="1">
    <location>
        <begin position="424"/>
        <end position="473"/>
    </location>
</feature>
<dbReference type="InterPro" id="IPR042271">
    <property type="entry name" value="Zinicin_2_N"/>
</dbReference>
<evidence type="ECO:0000313" key="2">
    <source>
        <dbReference type="EMBL" id="MFD2674165.1"/>
    </source>
</evidence>
<organism evidence="2 3">
    <name type="scientific">Gulosibacter bifidus</name>
    <dbReference type="NCBI Taxonomy" id="272239"/>
    <lineage>
        <taxon>Bacteria</taxon>
        <taxon>Bacillati</taxon>
        <taxon>Actinomycetota</taxon>
        <taxon>Actinomycetes</taxon>
        <taxon>Micrococcales</taxon>
        <taxon>Microbacteriaceae</taxon>
        <taxon>Gulosibacter</taxon>
    </lineage>
</organism>
<keyword evidence="2" id="KW-0645">Protease</keyword>
<feature type="compositionally biased region" description="Basic and acidic residues" evidence="1">
    <location>
        <begin position="429"/>
        <end position="442"/>
    </location>
</feature>
<dbReference type="GO" id="GO:0008237">
    <property type="term" value="F:metallopeptidase activity"/>
    <property type="evidence" value="ECO:0007669"/>
    <property type="project" value="UniProtKB-KW"/>
</dbReference>
<dbReference type="EMBL" id="JBHUNF010000001">
    <property type="protein sequence ID" value="MFD2674165.1"/>
    <property type="molecule type" value="Genomic_DNA"/>
</dbReference>
<dbReference type="SUPFAM" id="SSF55486">
    <property type="entry name" value="Metalloproteases ('zincins'), catalytic domain"/>
    <property type="match status" value="1"/>
</dbReference>
<dbReference type="PANTHER" id="PTHR39420">
    <property type="match status" value="1"/>
</dbReference>
<comment type="caution">
    <text evidence="2">The sequence shown here is derived from an EMBL/GenBank/DDBJ whole genome shotgun (WGS) entry which is preliminary data.</text>
</comment>
<dbReference type="Pfam" id="PF10103">
    <property type="entry name" value="Zincin_2"/>
    <property type="match status" value="1"/>
</dbReference>
<reference evidence="3" key="1">
    <citation type="journal article" date="2019" name="Int. J. Syst. Evol. Microbiol.">
        <title>The Global Catalogue of Microorganisms (GCM) 10K type strain sequencing project: providing services to taxonomists for standard genome sequencing and annotation.</title>
        <authorList>
            <consortium name="The Broad Institute Genomics Platform"/>
            <consortium name="The Broad Institute Genome Sequencing Center for Infectious Disease"/>
            <person name="Wu L."/>
            <person name="Ma J."/>
        </authorList>
    </citation>
    <scope>NUCLEOTIDE SEQUENCE [LARGE SCALE GENOMIC DNA]</scope>
    <source>
        <strain evidence="3">TISTR 1511</strain>
    </source>
</reference>
<dbReference type="InterPro" id="IPR018766">
    <property type="entry name" value="Zinicin_2"/>
</dbReference>
<accession>A0ABW5RHB4</accession>
<keyword evidence="2" id="KW-0378">Hydrolase</keyword>